<dbReference type="EMBL" id="BJWL01000384">
    <property type="protein sequence ID" value="GFS41766.1"/>
    <property type="molecule type" value="Genomic_DNA"/>
</dbReference>
<dbReference type="AlphaFoldDB" id="A0A7J0DVC4"/>
<reference evidence="2" key="1">
    <citation type="submission" date="2019-07" db="EMBL/GenBank/DDBJ databases">
        <title>De Novo Assembly of kiwifruit Actinidia rufa.</title>
        <authorList>
            <person name="Sugita-Konishi S."/>
            <person name="Sato K."/>
            <person name="Mori E."/>
            <person name="Abe Y."/>
            <person name="Kisaki G."/>
            <person name="Hamano K."/>
            <person name="Suezawa K."/>
            <person name="Otani M."/>
            <person name="Fukuda T."/>
            <person name="Manabe T."/>
            <person name="Gomi K."/>
            <person name="Tabuchi M."/>
            <person name="Akimitsu K."/>
            <person name="Kataoka I."/>
        </authorList>
    </citation>
    <scope>NUCLEOTIDE SEQUENCE [LARGE SCALE GENOMIC DNA]</scope>
    <source>
        <strain evidence="2">cv. Fuchu</strain>
    </source>
</reference>
<keyword evidence="2" id="KW-1185">Reference proteome</keyword>
<organism evidence="1 2">
    <name type="scientific">Actinidia rufa</name>
    <dbReference type="NCBI Taxonomy" id="165716"/>
    <lineage>
        <taxon>Eukaryota</taxon>
        <taxon>Viridiplantae</taxon>
        <taxon>Streptophyta</taxon>
        <taxon>Embryophyta</taxon>
        <taxon>Tracheophyta</taxon>
        <taxon>Spermatophyta</taxon>
        <taxon>Magnoliopsida</taxon>
        <taxon>eudicotyledons</taxon>
        <taxon>Gunneridae</taxon>
        <taxon>Pentapetalae</taxon>
        <taxon>asterids</taxon>
        <taxon>Ericales</taxon>
        <taxon>Actinidiaceae</taxon>
        <taxon>Actinidia</taxon>
    </lineage>
</organism>
<dbReference type="Pfam" id="PF08284">
    <property type="entry name" value="RVP_2"/>
    <property type="match status" value="1"/>
</dbReference>
<evidence type="ECO:0000313" key="2">
    <source>
        <dbReference type="Proteomes" id="UP000585474"/>
    </source>
</evidence>
<dbReference type="InterPro" id="IPR021109">
    <property type="entry name" value="Peptidase_aspartic_dom_sf"/>
</dbReference>
<dbReference type="SUPFAM" id="SSF50630">
    <property type="entry name" value="Acid proteases"/>
    <property type="match status" value="1"/>
</dbReference>
<gene>
    <name evidence="1" type="ORF">Acr_00g0076330</name>
</gene>
<dbReference type="Gene3D" id="2.40.70.10">
    <property type="entry name" value="Acid Proteases"/>
    <property type="match status" value="1"/>
</dbReference>
<comment type="caution">
    <text evidence="1">The sequence shown here is derived from an EMBL/GenBank/DDBJ whole genome shotgun (WGS) entry which is preliminary data.</text>
</comment>
<sequence>MIEESPMLDHIEAEDTREQVDMITPLPEISFHAITGMKHPQTLRVVGKLKNNALTVLIDGGSTHNFIDQAIVRKLEFPIMRDQKLQVMVANQDKINCERRCLGITLIIHDLPIQAIFYILLVTTFQEVLGVQWLATLGPVETNYDKVTMSFQQGGKTCMF</sequence>
<proteinExistence type="predicted"/>
<evidence type="ECO:0000313" key="1">
    <source>
        <dbReference type="EMBL" id="GFS41766.1"/>
    </source>
</evidence>
<dbReference type="OrthoDB" id="1745472at2759"/>
<dbReference type="Proteomes" id="UP000585474">
    <property type="component" value="Unassembled WGS sequence"/>
</dbReference>
<name>A0A7J0DVC4_9ERIC</name>
<protein>
    <submittedName>
        <fullName evidence="1">Uncharacterized protein</fullName>
    </submittedName>
</protein>
<dbReference type="CDD" id="cd00303">
    <property type="entry name" value="retropepsin_like"/>
    <property type="match status" value="1"/>
</dbReference>
<accession>A0A7J0DVC4</accession>